<dbReference type="SUPFAM" id="SSF52833">
    <property type="entry name" value="Thioredoxin-like"/>
    <property type="match status" value="1"/>
</dbReference>
<evidence type="ECO:0000259" key="1">
    <source>
        <dbReference type="PROSITE" id="PS50404"/>
    </source>
</evidence>
<dbReference type="PANTHER" id="PTHR44051">
    <property type="entry name" value="GLUTATHIONE S-TRANSFERASE-RELATED"/>
    <property type="match status" value="1"/>
</dbReference>
<feature type="domain" description="GST N-terminal" evidence="1">
    <location>
        <begin position="4"/>
        <end position="85"/>
    </location>
</feature>
<gene>
    <name evidence="2" type="ORF">METZ01_LOCUS355465</name>
</gene>
<organism evidence="2">
    <name type="scientific">marine metagenome</name>
    <dbReference type="NCBI Taxonomy" id="408172"/>
    <lineage>
        <taxon>unclassified sequences</taxon>
        <taxon>metagenomes</taxon>
        <taxon>ecological metagenomes</taxon>
    </lineage>
</organism>
<dbReference type="AlphaFoldDB" id="A0A382S111"/>
<dbReference type="Gene3D" id="1.20.1050.10">
    <property type="match status" value="1"/>
</dbReference>
<dbReference type="SFLD" id="SFLDG00358">
    <property type="entry name" value="Main_(cytGST)"/>
    <property type="match status" value="1"/>
</dbReference>
<dbReference type="InterPro" id="IPR036249">
    <property type="entry name" value="Thioredoxin-like_sf"/>
</dbReference>
<dbReference type="PANTHER" id="PTHR44051:SF8">
    <property type="entry name" value="GLUTATHIONE S-TRANSFERASE GSTA"/>
    <property type="match status" value="1"/>
</dbReference>
<dbReference type="Pfam" id="PF13409">
    <property type="entry name" value="GST_N_2"/>
    <property type="match status" value="1"/>
</dbReference>
<dbReference type="InterPro" id="IPR036282">
    <property type="entry name" value="Glutathione-S-Trfase_C_sf"/>
</dbReference>
<dbReference type="PROSITE" id="PS50404">
    <property type="entry name" value="GST_NTER"/>
    <property type="match status" value="1"/>
</dbReference>
<dbReference type="EMBL" id="UINC01125048">
    <property type="protein sequence ID" value="SVD02611.1"/>
    <property type="molecule type" value="Genomic_DNA"/>
</dbReference>
<dbReference type="InterPro" id="IPR040079">
    <property type="entry name" value="Glutathione_S-Trfase"/>
</dbReference>
<feature type="non-terminal residue" evidence="2">
    <location>
        <position position="188"/>
    </location>
</feature>
<protein>
    <recommendedName>
        <fullName evidence="1">GST N-terminal domain-containing protein</fullName>
    </recommendedName>
</protein>
<name>A0A382S111_9ZZZZ</name>
<reference evidence="2" key="1">
    <citation type="submission" date="2018-05" db="EMBL/GenBank/DDBJ databases">
        <authorList>
            <person name="Lanie J.A."/>
            <person name="Ng W.-L."/>
            <person name="Kazmierczak K.M."/>
            <person name="Andrzejewski T.M."/>
            <person name="Davidsen T.M."/>
            <person name="Wayne K.J."/>
            <person name="Tettelin H."/>
            <person name="Glass J.I."/>
            <person name="Rusch D."/>
            <person name="Podicherti R."/>
            <person name="Tsui H.-C.T."/>
            <person name="Winkler M.E."/>
        </authorList>
    </citation>
    <scope>NUCLEOTIDE SEQUENCE</scope>
</reference>
<dbReference type="InterPro" id="IPR004045">
    <property type="entry name" value="Glutathione_S-Trfase_N"/>
</dbReference>
<dbReference type="SUPFAM" id="SSF47616">
    <property type="entry name" value="GST C-terminal domain-like"/>
    <property type="match status" value="1"/>
</dbReference>
<sequence length="188" mass="21090">MGVTNTRVLWGVGTARTVRAHWALAELGLQYRSVPIEARTPQMQEEAFRRVSPHGKIPVLEDDALVLSESPAIVTYLAERYSAADNRLIPESVLDRARYFEWLSFISMELDATSIYVLRRHVGLPQIYGDAPNASAVARDYFARMIGSAVTRLSKEGPYLLGQQFSGVDILMTSCLDIAERYDLRVPE</sequence>
<dbReference type="CDD" id="cd03046">
    <property type="entry name" value="GST_N_GTT1_like"/>
    <property type="match status" value="1"/>
</dbReference>
<dbReference type="Gene3D" id="3.40.30.10">
    <property type="entry name" value="Glutaredoxin"/>
    <property type="match status" value="1"/>
</dbReference>
<dbReference type="SFLD" id="SFLDS00019">
    <property type="entry name" value="Glutathione_Transferase_(cytos"/>
    <property type="match status" value="1"/>
</dbReference>
<evidence type="ECO:0000313" key="2">
    <source>
        <dbReference type="EMBL" id="SVD02611.1"/>
    </source>
</evidence>
<accession>A0A382S111</accession>
<proteinExistence type="predicted"/>